<dbReference type="Pfam" id="PF17921">
    <property type="entry name" value="Integrase_H2C2"/>
    <property type="match status" value="1"/>
</dbReference>
<dbReference type="Proteomes" id="UP000765509">
    <property type="component" value="Unassembled WGS sequence"/>
</dbReference>
<evidence type="ECO:0000259" key="1">
    <source>
        <dbReference type="Pfam" id="PF17921"/>
    </source>
</evidence>
<organism evidence="2 3">
    <name type="scientific">Austropuccinia psidii MF-1</name>
    <dbReference type="NCBI Taxonomy" id="1389203"/>
    <lineage>
        <taxon>Eukaryota</taxon>
        <taxon>Fungi</taxon>
        <taxon>Dikarya</taxon>
        <taxon>Basidiomycota</taxon>
        <taxon>Pucciniomycotina</taxon>
        <taxon>Pucciniomycetes</taxon>
        <taxon>Pucciniales</taxon>
        <taxon>Sphaerophragmiaceae</taxon>
        <taxon>Austropuccinia</taxon>
    </lineage>
</organism>
<dbReference type="OrthoDB" id="1922221at2759"/>
<comment type="caution">
    <text evidence="2">The sequence shown here is derived from an EMBL/GenBank/DDBJ whole genome shotgun (WGS) entry which is preliminary data.</text>
</comment>
<evidence type="ECO:0000313" key="3">
    <source>
        <dbReference type="Proteomes" id="UP000765509"/>
    </source>
</evidence>
<dbReference type="EMBL" id="AVOT02073759">
    <property type="protein sequence ID" value="MBW0563129.1"/>
    <property type="molecule type" value="Genomic_DNA"/>
</dbReference>
<evidence type="ECO:0000313" key="2">
    <source>
        <dbReference type="EMBL" id="MBW0563129.1"/>
    </source>
</evidence>
<dbReference type="AlphaFoldDB" id="A0A9Q3JJA5"/>
<dbReference type="Gene3D" id="1.10.340.70">
    <property type="match status" value="1"/>
</dbReference>
<dbReference type="PANTHER" id="PTHR37984:SF5">
    <property type="entry name" value="PROTEIN NYNRIN-LIKE"/>
    <property type="match status" value="1"/>
</dbReference>
<proteinExistence type="predicted"/>
<keyword evidence="3" id="KW-1185">Reference proteome</keyword>
<reference evidence="2" key="1">
    <citation type="submission" date="2021-03" db="EMBL/GenBank/DDBJ databases">
        <title>Draft genome sequence of rust myrtle Austropuccinia psidii MF-1, a brazilian biotype.</title>
        <authorList>
            <person name="Quecine M.C."/>
            <person name="Pachon D.M.R."/>
            <person name="Bonatelli M.L."/>
            <person name="Correr F.H."/>
            <person name="Franceschini L.M."/>
            <person name="Leite T.F."/>
            <person name="Margarido G.R.A."/>
            <person name="Almeida C.A."/>
            <person name="Ferrarezi J.A."/>
            <person name="Labate C.A."/>
        </authorList>
    </citation>
    <scope>NUCLEOTIDE SEQUENCE</scope>
    <source>
        <strain evidence="2">MF-1</strain>
    </source>
</reference>
<dbReference type="PANTHER" id="PTHR37984">
    <property type="entry name" value="PROTEIN CBG26694"/>
    <property type="match status" value="1"/>
</dbReference>
<sequence>MNTYSNHKQCGILLQLLQKRYRSPELKSQLEEHWLRDYKYNKALPIDGLLYHRENHTSALTIIDKDHIYLTLQECHYCPYLEHMSEDRTKESVESTARWPKWEQELGEYFKTCEICQKANRKHGKKYELLKHIEEPKSPWETINMDRVTGLVPGGKENLNAFLIIVDRFSKSMRFLPCHKEDTDMDTALLIWNDIISTCESLRSSSLIGTQSSH</sequence>
<feature type="domain" description="Integrase zinc-binding" evidence="1">
    <location>
        <begin position="64"/>
        <end position="121"/>
    </location>
</feature>
<name>A0A9Q3JJA5_9BASI</name>
<gene>
    <name evidence="2" type="ORF">O181_102844</name>
</gene>
<dbReference type="InterPro" id="IPR041588">
    <property type="entry name" value="Integrase_H2C2"/>
</dbReference>
<dbReference type="InterPro" id="IPR050951">
    <property type="entry name" value="Retrovirus_Pol_polyprotein"/>
</dbReference>
<protein>
    <recommendedName>
        <fullName evidence="1">Integrase zinc-binding domain-containing protein</fullName>
    </recommendedName>
</protein>
<accession>A0A9Q3JJA5</accession>